<dbReference type="GO" id="GO:0031509">
    <property type="term" value="P:subtelomeric heterochromatin formation"/>
    <property type="evidence" value="ECO:0007669"/>
    <property type="project" value="InterPro"/>
</dbReference>
<comment type="similarity">
    <text evidence="15">Belongs to the class I-like SAM-binding methyltransferase superfamily. DOT1 family.</text>
</comment>
<dbReference type="Gene3D" id="3.40.50.150">
    <property type="entry name" value="Vaccinia Virus protein VP39"/>
    <property type="match status" value="1"/>
</dbReference>
<dbReference type="GO" id="GO:0140956">
    <property type="term" value="F:histone H3K79 trimethyltransferase activity"/>
    <property type="evidence" value="ECO:0007669"/>
    <property type="project" value="UniProtKB-EC"/>
</dbReference>
<keyword evidence="20" id="KW-1185">Reference proteome</keyword>
<keyword evidence="6 15" id="KW-0808">Transferase</keyword>
<comment type="function">
    <text evidence="1 15">Histone methyltransferase that specifically trimethylates histone H3 to form H3K79me3. This methylation is required for telomere silencing and for the pachytene checkpoint during the meiotic cell cycle by allowing the recruitment of RAD9 to double strand breaks. Nucleosomes are preferred as substrate compared to free histone.</text>
</comment>
<dbReference type="EMBL" id="ML994619">
    <property type="protein sequence ID" value="KAF2190237.1"/>
    <property type="molecule type" value="Genomic_DNA"/>
</dbReference>
<sequence>MMFNSKPKIRTRTVAVPVKKPLPGTDHSPAIKEQHRQELKAQVDNALAENNRTKKAEAVSEPKSRYNLTPSTKSKSSAKLTVERKSLSVSRVQQRKRKVTPTTPQWASSSEEESSDEDEDRLKVRKRQKTSSSIEPMGLNRSLEPDMKRCIRIQESHSSKEEDGLPAEEETEKDVQLIHGLEMSRGEWAKDFKPAFSGSEKNLLVKLQYPSSSPPEKFETAIPYDNSNFNPLDDIYFSIEEIIQHYLPSAISSVLSSETTGPVRLLKRAVHKNSPEDFQSALNDFNEQIRKHMDDRTIPAVLDAMHSIPLSLTKRILAQVYQRTVSPHAHLLRRVKGKETTYGELLPPFIHSIFHQTRLNSTGVFVDLGSGVGNVVLQSALQTGAESWGIEIMDTPASFANKQADELRARAKLWNISLGPITLLHGDFLESPEIDSVLPRADVILVNNKVFPQKLNGALLDKFLDLKEGCKVVSLESFGGGGKQGVRNEQSIANLFDEERYDSGTYSVSWAGESVEYFIATKAR</sequence>
<feature type="compositionally biased region" description="Basic and acidic residues" evidence="17">
    <location>
        <begin position="29"/>
        <end position="41"/>
    </location>
</feature>
<dbReference type="PANTHER" id="PTHR21451:SF0">
    <property type="entry name" value="HISTONE-LYSINE N-METHYLTRANSFERASE, H3 LYSINE-79 SPECIFIC"/>
    <property type="match status" value="1"/>
</dbReference>
<feature type="compositionally biased region" description="Polar residues" evidence="17">
    <location>
        <begin position="66"/>
        <end position="79"/>
    </location>
</feature>
<dbReference type="GO" id="GO:0000781">
    <property type="term" value="C:chromosome, telomeric region"/>
    <property type="evidence" value="ECO:0007669"/>
    <property type="project" value="GOC"/>
</dbReference>
<dbReference type="CDD" id="cd02440">
    <property type="entry name" value="AdoMet_MTases"/>
    <property type="match status" value="1"/>
</dbReference>
<dbReference type="AlphaFoldDB" id="A0A6A6EDZ2"/>
<dbReference type="EC" id="2.1.1.360" evidence="3 15"/>
<evidence type="ECO:0000259" key="18">
    <source>
        <dbReference type="PROSITE" id="PS51569"/>
    </source>
</evidence>
<dbReference type="PROSITE" id="PS51569">
    <property type="entry name" value="DOT1"/>
    <property type="match status" value="1"/>
</dbReference>
<gene>
    <name evidence="19" type="ORF">K469DRAFT_26140</name>
</gene>
<proteinExistence type="inferred from homology"/>
<evidence type="ECO:0000256" key="10">
    <source>
        <dbReference type="ARBA" id="ARBA00023015"/>
    </source>
</evidence>
<keyword evidence="12 15" id="KW-0539">Nucleus</keyword>
<dbReference type="PANTHER" id="PTHR21451">
    <property type="entry name" value="HISTONE H3 METHYLTRANSFERASE"/>
    <property type="match status" value="1"/>
</dbReference>
<dbReference type="InterPro" id="IPR030445">
    <property type="entry name" value="H3-K79_meTrfase"/>
</dbReference>
<reference evidence="19" key="1">
    <citation type="journal article" date="2020" name="Stud. Mycol.">
        <title>101 Dothideomycetes genomes: a test case for predicting lifestyles and emergence of pathogens.</title>
        <authorList>
            <person name="Haridas S."/>
            <person name="Albert R."/>
            <person name="Binder M."/>
            <person name="Bloem J."/>
            <person name="Labutti K."/>
            <person name="Salamov A."/>
            <person name="Andreopoulos B."/>
            <person name="Baker S."/>
            <person name="Barry K."/>
            <person name="Bills G."/>
            <person name="Bluhm B."/>
            <person name="Cannon C."/>
            <person name="Castanera R."/>
            <person name="Culley D."/>
            <person name="Daum C."/>
            <person name="Ezra D."/>
            <person name="Gonzalez J."/>
            <person name="Henrissat B."/>
            <person name="Kuo A."/>
            <person name="Liang C."/>
            <person name="Lipzen A."/>
            <person name="Lutzoni F."/>
            <person name="Magnuson J."/>
            <person name="Mondo S."/>
            <person name="Nolan M."/>
            <person name="Ohm R."/>
            <person name="Pangilinan J."/>
            <person name="Park H.-J."/>
            <person name="Ramirez L."/>
            <person name="Alfaro M."/>
            <person name="Sun H."/>
            <person name="Tritt A."/>
            <person name="Yoshinaga Y."/>
            <person name="Zwiers L.-H."/>
            <person name="Turgeon B."/>
            <person name="Goodwin S."/>
            <person name="Spatafora J."/>
            <person name="Crous P."/>
            <person name="Grigoriev I."/>
        </authorList>
    </citation>
    <scope>NUCLEOTIDE SEQUENCE</scope>
    <source>
        <strain evidence="19">CBS 207.26</strain>
    </source>
</reference>
<feature type="binding site" evidence="16">
    <location>
        <begin position="365"/>
        <end position="374"/>
    </location>
    <ligand>
        <name>S-adenosyl-L-methionine</name>
        <dbReference type="ChEBI" id="CHEBI:59789"/>
    </ligand>
</feature>
<accession>A0A6A6EDZ2</accession>
<evidence type="ECO:0000256" key="9">
    <source>
        <dbReference type="ARBA" id="ARBA00022853"/>
    </source>
</evidence>
<dbReference type="InterPro" id="IPR021162">
    <property type="entry name" value="Dot1"/>
</dbReference>
<dbReference type="InterPro" id="IPR025789">
    <property type="entry name" value="DOT1_dom"/>
</dbReference>
<feature type="compositionally biased region" description="Basic and acidic residues" evidence="17">
    <location>
        <begin position="51"/>
        <end position="64"/>
    </location>
</feature>
<dbReference type="Proteomes" id="UP000800200">
    <property type="component" value="Unassembled WGS sequence"/>
</dbReference>
<dbReference type="GO" id="GO:0005634">
    <property type="term" value="C:nucleus"/>
    <property type="evidence" value="ECO:0007669"/>
    <property type="project" value="UniProtKB-SubCell"/>
</dbReference>
<keyword evidence="11 15" id="KW-0804">Transcription</keyword>
<dbReference type="SUPFAM" id="SSF53335">
    <property type="entry name" value="S-adenosyl-L-methionine-dependent methyltransferases"/>
    <property type="match status" value="1"/>
</dbReference>
<dbReference type="PIRSF" id="PIRSF017570">
    <property type="entry name" value="Histone_H3-K79_MeTrfase"/>
    <property type="match status" value="1"/>
</dbReference>
<feature type="binding site" evidence="16">
    <location>
        <position position="391"/>
    </location>
    <ligand>
        <name>S-adenosyl-L-methionine</name>
        <dbReference type="ChEBI" id="CHEBI:59789"/>
    </ligand>
</feature>
<dbReference type="Gene3D" id="1.10.260.170">
    <property type="match status" value="1"/>
</dbReference>
<feature type="binding site" evidence="16">
    <location>
        <begin position="427"/>
        <end position="428"/>
    </location>
    <ligand>
        <name>S-adenosyl-L-methionine</name>
        <dbReference type="ChEBI" id="CHEBI:59789"/>
    </ligand>
</feature>
<evidence type="ECO:0000256" key="1">
    <source>
        <dbReference type="ARBA" id="ARBA00003482"/>
    </source>
</evidence>
<dbReference type="GO" id="GO:0000077">
    <property type="term" value="P:DNA damage checkpoint signaling"/>
    <property type="evidence" value="ECO:0007669"/>
    <property type="project" value="InterPro"/>
</dbReference>
<evidence type="ECO:0000256" key="13">
    <source>
        <dbReference type="ARBA" id="ARBA00029821"/>
    </source>
</evidence>
<feature type="binding site" evidence="16">
    <location>
        <begin position="342"/>
        <end position="345"/>
    </location>
    <ligand>
        <name>S-adenosyl-L-methionine</name>
        <dbReference type="ChEBI" id="CHEBI:59789"/>
    </ligand>
</feature>
<evidence type="ECO:0000256" key="7">
    <source>
        <dbReference type="ARBA" id="ARBA00022691"/>
    </source>
</evidence>
<comment type="catalytic activity">
    <reaction evidence="14 15">
        <text>L-lysyl(79)-[histone H3] + 3 S-adenosyl-L-methionine = N(6),N(6),N(6)-trimethyl-L-lysyl(79)-[histone H3] + 3 S-adenosyl-L-homocysteine + 3 H(+)</text>
        <dbReference type="Rhea" id="RHEA:60328"/>
        <dbReference type="Rhea" id="RHEA-COMP:15549"/>
        <dbReference type="Rhea" id="RHEA-COMP:15552"/>
        <dbReference type="ChEBI" id="CHEBI:15378"/>
        <dbReference type="ChEBI" id="CHEBI:29969"/>
        <dbReference type="ChEBI" id="CHEBI:57856"/>
        <dbReference type="ChEBI" id="CHEBI:59789"/>
        <dbReference type="ChEBI" id="CHEBI:61961"/>
        <dbReference type="EC" id="2.1.1.360"/>
    </reaction>
</comment>
<feature type="region of interest" description="Disordered" evidence="17">
    <location>
        <begin position="1"/>
        <end position="148"/>
    </location>
</feature>
<organism evidence="19 20">
    <name type="scientific">Zopfia rhizophila CBS 207.26</name>
    <dbReference type="NCBI Taxonomy" id="1314779"/>
    <lineage>
        <taxon>Eukaryota</taxon>
        <taxon>Fungi</taxon>
        <taxon>Dikarya</taxon>
        <taxon>Ascomycota</taxon>
        <taxon>Pezizomycotina</taxon>
        <taxon>Dothideomycetes</taxon>
        <taxon>Dothideomycetes incertae sedis</taxon>
        <taxon>Zopfiaceae</taxon>
        <taxon>Zopfia</taxon>
    </lineage>
</organism>
<name>A0A6A6EDZ2_9PEZI</name>
<evidence type="ECO:0000256" key="12">
    <source>
        <dbReference type="ARBA" id="ARBA00023242"/>
    </source>
</evidence>
<evidence type="ECO:0000313" key="19">
    <source>
        <dbReference type="EMBL" id="KAF2190237.1"/>
    </source>
</evidence>
<keyword evidence="8" id="KW-0677">Repeat</keyword>
<evidence type="ECO:0000256" key="2">
    <source>
        <dbReference type="ARBA" id="ARBA00004123"/>
    </source>
</evidence>
<protein>
    <recommendedName>
        <fullName evidence="4 15">Histone-lysine N-methyltransferase, H3 lysine-79 specific</fullName>
        <ecNumber evidence="3 15">2.1.1.360</ecNumber>
    </recommendedName>
    <alternativeName>
        <fullName evidence="13 15">Histone H3-K79 methyltransferase</fullName>
    </alternativeName>
</protein>
<evidence type="ECO:0000313" key="20">
    <source>
        <dbReference type="Proteomes" id="UP000800200"/>
    </source>
</evidence>
<evidence type="ECO:0000256" key="5">
    <source>
        <dbReference type="ARBA" id="ARBA00022603"/>
    </source>
</evidence>
<evidence type="ECO:0000256" key="4">
    <source>
        <dbReference type="ARBA" id="ARBA00020987"/>
    </source>
</evidence>
<evidence type="ECO:0000256" key="11">
    <source>
        <dbReference type="ARBA" id="ARBA00023163"/>
    </source>
</evidence>
<dbReference type="FunFam" id="3.40.50.150:FF:000033">
    <property type="entry name" value="Histone-lysine N-methyltransferase, H3 lysine-79 specific"/>
    <property type="match status" value="1"/>
</dbReference>
<dbReference type="InterPro" id="IPR029063">
    <property type="entry name" value="SAM-dependent_MTases_sf"/>
</dbReference>
<evidence type="ECO:0000256" key="15">
    <source>
        <dbReference type="PIRNR" id="PIRNR017570"/>
    </source>
</evidence>
<dbReference type="GO" id="GO:0042393">
    <property type="term" value="F:histone binding"/>
    <property type="evidence" value="ECO:0007669"/>
    <property type="project" value="InterPro"/>
</dbReference>
<evidence type="ECO:0000256" key="14">
    <source>
        <dbReference type="ARBA" id="ARBA00047770"/>
    </source>
</evidence>
<evidence type="ECO:0000256" key="16">
    <source>
        <dbReference type="PIRSR" id="PIRSR017570-1"/>
    </source>
</evidence>
<dbReference type="GO" id="GO:0006281">
    <property type="term" value="P:DNA repair"/>
    <property type="evidence" value="ECO:0007669"/>
    <property type="project" value="InterPro"/>
</dbReference>
<comment type="subcellular location">
    <subcellularLocation>
        <location evidence="2 15">Nucleus</location>
    </subcellularLocation>
</comment>
<feature type="domain" description="DOT1" evidence="18">
    <location>
        <begin position="203"/>
        <end position="524"/>
    </location>
</feature>
<dbReference type="GO" id="GO:0000786">
    <property type="term" value="C:nucleosome"/>
    <property type="evidence" value="ECO:0007669"/>
    <property type="project" value="InterPro"/>
</dbReference>
<evidence type="ECO:0000256" key="17">
    <source>
        <dbReference type="SAM" id="MobiDB-lite"/>
    </source>
</evidence>
<dbReference type="OrthoDB" id="443402at2759"/>
<evidence type="ECO:0000256" key="3">
    <source>
        <dbReference type="ARBA" id="ARBA00012190"/>
    </source>
</evidence>
<dbReference type="Pfam" id="PF08123">
    <property type="entry name" value="DOT1"/>
    <property type="match status" value="1"/>
</dbReference>
<evidence type="ECO:0000256" key="6">
    <source>
        <dbReference type="ARBA" id="ARBA00022679"/>
    </source>
</evidence>
<keyword evidence="7 15" id="KW-0949">S-adenosyl-L-methionine</keyword>
<evidence type="ECO:0000256" key="8">
    <source>
        <dbReference type="ARBA" id="ARBA00022737"/>
    </source>
</evidence>
<dbReference type="GO" id="GO:0032259">
    <property type="term" value="P:methylation"/>
    <property type="evidence" value="ECO:0007669"/>
    <property type="project" value="UniProtKB-KW"/>
</dbReference>
<feature type="compositionally biased region" description="Acidic residues" evidence="17">
    <location>
        <begin position="110"/>
        <end position="119"/>
    </location>
</feature>
<keyword evidence="9 15" id="KW-0156">Chromatin regulator</keyword>
<keyword evidence="5 15" id="KW-0489">Methyltransferase</keyword>
<keyword evidence="10 15" id="KW-0805">Transcription regulation</keyword>